<proteinExistence type="predicted"/>
<evidence type="ECO:0000256" key="2">
    <source>
        <dbReference type="SAM" id="Phobius"/>
    </source>
</evidence>
<evidence type="ECO:0000313" key="3">
    <source>
        <dbReference type="EMBL" id="HIU23668.1"/>
    </source>
</evidence>
<protein>
    <submittedName>
        <fullName evidence="3">Uncharacterized protein</fullName>
    </submittedName>
</protein>
<sequence length="140" mass="15897">MAEGPKHDNQAQHSTAPEEEQHSTPSHTRYVRPRTPHRTVEPVNDLEQDDALAEVTHESDFTVGTLNPLAGRGYRRSRNNMNRISRDLHYGQYLSIPKGRRAIFASREHKRKVKSIVSLVVLVVMLAIVAVIVWQLISNV</sequence>
<organism evidence="3 4">
    <name type="scientific">Candidatus Coprovicinus avistercoris</name>
    <dbReference type="NCBI Taxonomy" id="2840754"/>
    <lineage>
        <taxon>Bacteria</taxon>
        <taxon>Bacillati</taxon>
        <taxon>Actinomycetota</taxon>
        <taxon>Coriobacteriia</taxon>
        <taxon>Coriobacteriales</taxon>
        <taxon>Coriobacteriaceae</taxon>
        <taxon>Coriobacteriaceae incertae sedis</taxon>
        <taxon>Candidatus Coprovicinus</taxon>
    </lineage>
</organism>
<feature type="transmembrane region" description="Helical" evidence="2">
    <location>
        <begin position="116"/>
        <end position="137"/>
    </location>
</feature>
<accession>A0A9D1HW50</accession>
<keyword evidence="2" id="KW-1133">Transmembrane helix</keyword>
<keyword evidence="2" id="KW-0812">Transmembrane</keyword>
<dbReference type="AlphaFoldDB" id="A0A9D1HW50"/>
<name>A0A9D1HW50_9ACTN</name>
<feature type="region of interest" description="Disordered" evidence="1">
    <location>
        <begin position="1"/>
        <end position="45"/>
    </location>
</feature>
<reference evidence="3" key="2">
    <citation type="journal article" date="2021" name="PeerJ">
        <title>Extensive microbial diversity within the chicken gut microbiome revealed by metagenomics and culture.</title>
        <authorList>
            <person name="Gilroy R."/>
            <person name="Ravi A."/>
            <person name="Getino M."/>
            <person name="Pursley I."/>
            <person name="Horton D.L."/>
            <person name="Alikhan N.F."/>
            <person name="Baker D."/>
            <person name="Gharbi K."/>
            <person name="Hall N."/>
            <person name="Watson M."/>
            <person name="Adriaenssens E.M."/>
            <person name="Foster-Nyarko E."/>
            <person name="Jarju S."/>
            <person name="Secka A."/>
            <person name="Antonio M."/>
            <person name="Oren A."/>
            <person name="Chaudhuri R.R."/>
            <person name="La Ragione R."/>
            <person name="Hildebrand F."/>
            <person name="Pallen M.J."/>
        </authorList>
    </citation>
    <scope>NUCLEOTIDE SEQUENCE</scope>
    <source>
        <strain evidence="3">ChiHjej12B11-29160</strain>
    </source>
</reference>
<comment type="caution">
    <text evidence="3">The sequence shown here is derived from an EMBL/GenBank/DDBJ whole genome shotgun (WGS) entry which is preliminary data.</text>
</comment>
<gene>
    <name evidence="3" type="ORF">IAD17_01935</name>
</gene>
<reference evidence="3" key="1">
    <citation type="submission" date="2020-10" db="EMBL/GenBank/DDBJ databases">
        <authorList>
            <person name="Gilroy R."/>
        </authorList>
    </citation>
    <scope>NUCLEOTIDE SEQUENCE</scope>
    <source>
        <strain evidence="3">ChiHjej12B11-29160</strain>
    </source>
</reference>
<keyword evidence="2" id="KW-0472">Membrane</keyword>
<evidence type="ECO:0000256" key="1">
    <source>
        <dbReference type="SAM" id="MobiDB-lite"/>
    </source>
</evidence>
<dbReference type="Proteomes" id="UP000824078">
    <property type="component" value="Unassembled WGS sequence"/>
</dbReference>
<dbReference type="EMBL" id="DVMQ01000006">
    <property type="protein sequence ID" value="HIU23668.1"/>
    <property type="molecule type" value="Genomic_DNA"/>
</dbReference>
<evidence type="ECO:0000313" key="4">
    <source>
        <dbReference type="Proteomes" id="UP000824078"/>
    </source>
</evidence>
<feature type="compositionally biased region" description="Basic and acidic residues" evidence="1">
    <location>
        <begin position="1"/>
        <end position="10"/>
    </location>
</feature>